<evidence type="ECO:0000256" key="1">
    <source>
        <dbReference type="SAM" id="Phobius"/>
    </source>
</evidence>
<reference evidence="2 3" key="1">
    <citation type="submission" date="2016-10" db="EMBL/GenBank/DDBJ databases">
        <authorList>
            <person name="de Groot N.N."/>
        </authorList>
    </citation>
    <scope>NUCLEOTIDE SEQUENCE [LARGE SCALE GENOMIC DNA]</scope>
    <source>
        <strain evidence="2 3">DSM 45610</strain>
    </source>
</reference>
<keyword evidence="3" id="KW-1185">Reference proteome</keyword>
<dbReference type="OrthoDB" id="2679301at2"/>
<dbReference type="Proteomes" id="UP000198534">
    <property type="component" value="Unassembled WGS sequence"/>
</dbReference>
<accession>A0A1H2UTA9</accession>
<dbReference type="EMBL" id="FNNQ01000004">
    <property type="protein sequence ID" value="SDW58839.1"/>
    <property type="molecule type" value="Genomic_DNA"/>
</dbReference>
<keyword evidence="1" id="KW-0812">Transmembrane</keyword>
<proteinExistence type="predicted"/>
<evidence type="ECO:0000313" key="3">
    <source>
        <dbReference type="Proteomes" id="UP000198534"/>
    </source>
</evidence>
<name>A0A1H2UTA9_9BACL</name>
<dbReference type="STRING" id="1048340.SAMN05444487_104199"/>
<keyword evidence="1" id="KW-0472">Membrane</keyword>
<protein>
    <submittedName>
        <fullName evidence="2">Uncharacterized protein</fullName>
    </submittedName>
</protein>
<sequence length="161" mass="17991">MLNLGRRLFASIFLSVMVISLLSLIPAIQEQGENRGDVPAFRSGNTLRLTETNLVDLLSERSTTLRLQRVEWENGNLSLSLSSSEARKKLDRDLLTLIRFLLVDTSNVDRLTMEVEGRSENFSLKASRGDLARDPGMKRASSAMASQYLTEMFRVTNHGGS</sequence>
<dbReference type="AlphaFoldDB" id="A0A1H2UTA9"/>
<gene>
    <name evidence="2" type="ORF">SAMN05444487_104199</name>
</gene>
<organism evidence="2 3">
    <name type="scientific">Marininema mesophilum</name>
    <dbReference type="NCBI Taxonomy" id="1048340"/>
    <lineage>
        <taxon>Bacteria</taxon>
        <taxon>Bacillati</taxon>
        <taxon>Bacillota</taxon>
        <taxon>Bacilli</taxon>
        <taxon>Bacillales</taxon>
        <taxon>Thermoactinomycetaceae</taxon>
        <taxon>Marininema</taxon>
    </lineage>
</organism>
<evidence type="ECO:0000313" key="2">
    <source>
        <dbReference type="EMBL" id="SDW58839.1"/>
    </source>
</evidence>
<keyword evidence="1" id="KW-1133">Transmembrane helix</keyword>
<feature type="transmembrane region" description="Helical" evidence="1">
    <location>
        <begin position="7"/>
        <end position="28"/>
    </location>
</feature>
<dbReference type="RefSeq" id="WP_091737614.1">
    <property type="nucleotide sequence ID" value="NZ_FNNQ01000004.1"/>
</dbReference>